<protein>
    <submittedName>
        <fullName evidence="4">SDR family NAD(P)-dependent oxidoreductase</fullName>
    </submittedName>
</protein>
<evidence type="ECO:0000313" key="4">
    <source>
        <dbReference type="EMBL" id="MBO1305541.1"/>
    </source>
</evidence>
<comment type="caution">
    <text evidence="4">The sequence shown here is derived from an EMBL/GenBank/DDBJ whole genome shotgun (WGS) entry which is preliminary data.</text>
</comment>
<dbReference type="InterPro" id="IPR051687">
    <property type="entry name" value="Peroxisomal_Beta-Oxidation"/>
</dbReference>
<dbReference type="Gene3D" id="3.40.50.720">
    <property type="entry name" value="NAD(P)-binding Rossmann-like Domain"/>
    <property type="match status" value="1"/>
</dbReference>
<dbReference type="SUPFAM" id="SSF51735">
    <property type="entry name" value="NAD(P)-binding Rossmann-fold domains"/>
    <property type="match status" value="1"/>
</dbReference>
<dbReference type="InterPro" id="IPR002347">
    <property type="entry name" value="SDR_fam"/>
</dbReference>
<dbReference type="SMART" id="SM00822">
    <property type="entry name" value="PKS_KR"/>
    <property type="match status" value="1"/>
</dbReference>
<evidence type="ECO:0000256" key="1">
    <source>
        <dbReference type="ARBA" id="ARBA00006484"/>
    </source>
</evidence>
<dbReference type="InterPro" id="IPR036291">
    <property type="entry name" value="NAD(P)-bd_dom_sf"/>
</dbReference>
<evidence type="ECO:0000256" key="2">
    <source>
        <dbReference type="ARBA" id="ARBA00023002"/>
    </source>
</evidence>
<name>A0ABS3L7E9_9ENTE</name>
<gene>
    <name evidence="4" type="ORF">JZO70_05180</name>
</gene>
<comment type="similarity">
    <text evidence="1">Belongs to the short-chain dehydrogenases/reductases (SDR) family.</text>
</comment>
<keyword evidence="5" id="KW-1185">Reference proteome</keyword>
<evidence type="ECO:0000313" key="5">
    <source>
        <dbReference type="Proteomes" id="UP000664601"/>
    </source>
</evidence>
<accession>A0ABS3L7E9</accession>
<feature type="domain" description="Ketoreductase" evidence="3">
    <location>
        <begin position="6"/>
        <end position="206"/>
    </location>
</feature>
<reference evidence="4 5" key="1">
    <citation type="submission" date="2021-03" db="EMBL/GenBank/DDBJ databases">
        <title>Enterococcal diversity collection.</title>
        <authorList>
            <person name="Gilmore M.S."/>
            <person name="Schwartzman J."/>
            <person name="Van Tyne D."/>
            <person name="Martin M."/>
            <person name="Earl A.M."/>
            <person name="Manson A.L."/>
            <person name="Straub T."/>
            <person name="Salamzade R."/>
            <person name="Saavedra J."/>
            <person name="Lebreton F."/>
            <person name="Prichula J."/>
            <person name="Schaufler K."/>
            <person name="Gaca A."/>
            <person name="Sgardioli B."/>
            <person name="Wagenaar J."/>
            <person name="Strong T."/>
        </authorList>
    </citation>
    <scope>NUCLEOTIDE SEQUENCE [LARGE SCALE GENOMIC DNA]</scope>
    <source>
        <strain evidence="4 5">669A</strain>
    </source>
</reference>
<dbReference type="InterPro" id="IPR057326">
    <property type="entry name" value="KR_dom"/>
</dbReference>
<dbReference type="EMBL" id="JAFREM010000008">
    <property type="protein sequence ID" value="MBO1305541.1"/>
    <property type="molecule type" value="Genomic_DNA"/>
</dbReference>
<dbReference type="PRINTS" id="PR00081">
    <property type="entry name" value="GDHRDH"/>
</dbReference>
<dbReference type="PANTHER" id="PTHR45024">
    <property type="entry name" value="DEHYDROGENASES, SHORT CHAIN"/>
    <property type="match status" value="1"/>
</dbReference>
<dbReference type="Pfam" id="PF00106">
    <property type="entry name" value="adh_short"/>
    <property type="match status" value="1"/>
</dbReference>
<proteinExistence type="inferred from homology"/>
<dbReference type="Proteomes" id="UP000664601">
    <property type="component" value="Unassembled WGS sequence"/>
</dbReference>
<sequence>MHFKNKVAIITGSGRGLGAAYAEGLAKRGVKVLIQDVGVSLDGTGNDPTVAEKQAEKIIKKGGQAVASTTSIDDREGCHALIQEAIEVFGRADILIHNAGWVGYQTIMELTPEFLHRAMAIQMEAPIWLAQAVWPHMVKQNYGRIVFTTSCRAIYTEYASAGLTAYAATKMSQIGLMNVLATESNGTGIEVNAVSPVARTRMWGVNREPLDLKPESIVPGVVYLASSDCQESAWILRTSNGQFHGIRWQEADGVDYPLDIRGQMCRTAEEVFEKWEKIAVSVGEFR</sequence>
<evidence type="ECO:0000259" key="3">
    <source>
        <dbReference type="SMART" id="SM00822"/>
    </source>
</evidence>
<dbReference type="RefSeq" id="WP_207672480.1">
    <property type="nucleotide sequence ID" value="NZ_JAFREM010000008.1"/>
</dbReference>
<keyword evidence="2" id="KW-0560">Oxidoreductase</keyword>
<dbReference type="PANTHER" id="PTHR45024:SF2">
    <property type="entry name" value="SCP2 DOMAIN-CONTAINING PROTEIN"/>
    <property type="match status" value="1"/>
</dbReference>
<organism evidence="4 5">
    <name type="scientific">Candidatus Enterococcus moelleringii</name>
    <dbReference type="NCBI Taxonomy" id="2815325"/>
    <lineage>
        <taxon>Bacteria</taxon>
        <taxon>Bacillati</taxon>
        <taxon>Bacillota</taxon>
        <taxon>Bacilli</taxon>
        <taxon>Lactobacillales</taxon>
        <taxon>Enterococcaceae</taxon>
        <taxon>Enterococcus</taxon>
    </lineage>
</organism>